<evidence type="ECO:0000256" key="3">
    <source>
        <dbReference type="SAM" id="MobiDB-lite"/>
    </source>
</evidence>
<organism evidence="6 7">
    <name type="scientific">Pinctada imbricata</name>
    <name type="common">Atlantic pearl-oyster</name>
    <name type="synonym">Pinctada martensii</name>
    <dbReference type="NCBI Taxonomy" id="66713"/>
    <lineage>
        <taxon>Eukaryota</taxon>
        <taxon>Metazoa</taxon>
        <taxon>Spiralia</taxon>
        <taxon>Lophotrochozoa</taxon>
        <taxon>Mollusca</taxon>
        <taxon>Bivalvia</taxon>
        <taxon>Autobranchia</taxon>
        <taxon>Pteriomorphia</taxon>
        <taxon>Pterioida</taxon>
        <taxon>Pterioidea</taxon>
        <taxon>Pteriidae</taxon>
        <taxon>Pinctada</taxon>
    </lineage>
</organism>
<dbReference type="Pfam" id="PF25390">
    <property type="entry name" value="WD40_RLD"/>
    <property type="match status" value="1"/>
</dbReference>
<evidence type="ECO:0000256" key="4">
    <source>
        <dbReference type="SAM" id="SignalP"/>
    </source>
</evidence>
<proteinExistence type="predicted"/>
<dbReference type="EMBL" id="VSWD01000349">
    <property type="protein sequence ID" value="KAK3082491.1"/>
    <property type="molecule type" value="Genomic_DNA"/>
</dbReference>
<feature type="repeat" description="RCC1" evidence="2">
    <location>
        <begin position="124"/>
        <end position="174"/>
    </location>
</feature>
<comment type="caution">
    <text evidence="6">The sequence shown here is derived from an EMBL/GenBank/DDBJ whole genome shotgun (WGS) entry which is preliminary data.</text>
</comment>
<feature type="region of interest" description="Disordered" evidence="3">
    <location>
        <begin position="232"/>
        <end position="336"/>
    </location>
</feature>
<feature type="domain" description="RCC1-like" evidence="5">
    <location>
        <begin position="25"/>
        <end position="225"/>
    </location>
</feature>
<dbReference type="Proteomes" id="UP001186944">
    <property type="component" value="Unassembled WGS sequence"/>
</dbReference>
<dbReference type="PRINTS" id="PR00633">
    <property type="entry name" value="RCCNDNSATION"/>
</dbReference>
<sequence length="336" mass="36199">MFTRLLLSVIGFASVILSTQNDGDIYVWGGGSEGQLGLGEETECPKPTLLDTADRVICISCGYYHTAFVTDQGEVFTFGESDGGKLGLGDESVKAQEPIKVDLPEKAKEVACGGSHTVVLAKSGKVYTFGDGSNGQLGHGNKILQSASPVPLHLSQKVAHVACGENHTALVTDKGQLFTFGDGRHGKLALGQDSFSNQLFPVKVDRFTRFLVEKVSCGGCHMIVTAHMKMQNGHIESSEEEEEENEALTQSLRPDGSMDLGGSVGARNRRRQESMKRTPSLNRTLPALTHNAKDLESLSATHPPTDHKSQKSKSPAVPARKIPPVKSKRGNIYWSL</sequence>
<feature type="chain" id="PRO_5041672145" description="RCC1-like domain-containing protein" evidence="4">
    <location>
        <begin position="19"/>
        <end position="336"/>
    </location>
</feature>
<keyword evidence="4" id="KW-0732">Signal</keyword>
<name>A0AA89BHG6_PINIB</name>
<dbReference type="Gene3D" id="2.130.10.30">
    <property type="entry name" value="Regulator of chromosome condensation 1/beta-lactamase-inhibitor protein II"/>
    <property type="match status" value="1"/>
</dbReference>
<keyword evidence="1" id="KW-0677">Repeat</keyword>
<dbReference type="PANTHER" id="PTHR22872">
    <property type="entry name" value="BTK-BINDING PROTEIN-RELATED"/>
    <property type="match status" value="1"/>
</dbReference>
<dbReference type="PROSITE" id="PS50012">
    <property type="entry name" value="RCC1_3"/>
    <property type="match status" value="4"/>
</dbReference>
<dbReference type="InterPro" id="IPR000408">
    <property type="entry name" value="Reg_chr_condens"/>
</dbReference>
<feature type="repeat" description="RCC1" evidence="2">
    <location>
        <begin position="23"/>
        <end position="72"/>
    </location>
</feature>
<dbReference type="PROSITE" id="PS00626">
    <property type="entry name" value="RCC1_2"/>
    <property type="match status" value="3"/>
</dbReference>
<evidence type="ECO:0000313" key="6">
    <source>
        <dbReference type="EMBL" id="KAK3082491.1"/>
    </source>
</evidence>
<dbReference type="PANTHER" id="PTHR22872:SF9">
    <property type="entry name" value="X-LINKED RETINITIS PIGMENTOSA GTPASE REGULATOR"/>
    <property type="match status" value="1"/>
</dbReference>
<evidence type="ECO:0000259" key="5">
    <source>
        <dbReference type="Pfam" id="PF25390"/>
    </source>
</evidence>
<feature type="signal peptide" evidence="4">
    <location>
        <begin position="1"/>
        <end position="18"/>
    </location>
</feature>
<reference evidence="6" key="1">
    <citation type="submission" date="2019-08" db="EMBL/GenBank/DDBJ databases">
        <title>The improved chromosome-level genome for the pearl oyster Pinctada fucata martensii using PacBio sequencing and Hi-C.</title>
        <authorList>
            <person name="Zheng Z."/>
        </authorList>
    </citation>
    <scope>NUCLEOTIDE SEQUENCE</scope>
    <source>
        <strain evidence="6">ZZ-2019</strain>
        <tissue evidence="6">Adductor muscle</tissue>
    </source>
</reference>
<dbReference type="SUPFAM" id="SSF50985">
    <property type="entry name" value="RCC1/BLIP-II"/>
    <property type="match status" value="1"/>
</dbReference>
<accession>A0AA89BHG6</accession>
<keyword evidence="7" id="KW-1185">Reference proteome</keyword>
<feature type="repeat" description="RCC1" evidence="2">
    <location>
        <begin position="175"/>
        <end position="228"/>
    </location>
</feature>
<evidence type="ECO:0000313" key="7">
    <source>
        <dbReference type="Proteomes" id="UP001186944"/>
    </source>
</evidence>
<dbReference type="AlphaFoldDB" id="A0AA89BHG6"/>
<dbReference type="InterPro" id="IPR058923">
    <property type="entry name" value="RCC1-like_dom"/>
</dbReference>
<dbReference type="InterPro" id="IPR009091">
    <property type="entry name" value="RCC1/BLIP-II"/>
</dbReference>
<evidence type="ECO:0000256" key="1">
    <source>
        <dbReference type="ARBA" id="ARBA00022737"/>
    </source>
</evidence>
<dbReference type="InterPro" id="IPR051625">
    <property type="entry name" value="Signaling_Regulatory_Domain"/>
</dbReference>
<protein>
    <recommendedName>
        <fullName evidence="5">RCC1-like domain-containing protein</fullName>
    </recommendedName>
</protein>
<gene>
    <name evidence="6" type="ORF">FSP39_012686</name>
</gene>
<evidence type="ECO:0000256" key="2">
    <source>
        <dbReference type="PROSITE-ProRule" id="PRU00235"/>
    </source>
</evidence>
<feature type="repeat" description="RCC1" evidence="2">
    <location>
        <begin position="73"/>
        <end position="123"/>
    </location>
</feature>